<dbReference type="PANTHER" id="PTHR33703:SF1">
    <property type="entry name" value="WOUND-INDUCED PROTEIN 1"/>
    <property type="match status" value="1"/>
</dbReference>
<protein>
    <submittedName>
        <fullName evidence="1">Wound-induced protein</fullName>
    </submittedName>
</protein>
<dbReference type="EMBL" id="LFYR01000729">
    <property type="protein sequence ID" value="KMZ70052.1"/>
    <property type="molecule type" value="Genomic_DNA"/>
</dbReference>
<proteinExistence type="predicted"/>
<dbReference type="PANTHER" id="PTHR33703">
    <property type="entry name" value="OS07G0691300 PROTEIN"/>
    <property type="match status" value="1"/>
</dbReference>
<dbReference type="OMA" id="ITNFREY"/>
<accession>A0A0K9PPA6</accession>
<dbReference type="InterPro" id="IPR032710">
    <property type="entry name" value="NTF2-like_dom_sf"/>
</dbReference>
<organism evidence="1 2">
    <name type="scientific">Zostera marina</name>
    <name type="common">Eelgrass</name>
    <dbReference type="NCBI Taxonomy" id="29655"/>
    <lineage>
        <taxon>Eukaryota</taxon>
        <taxon>Viridiplantae</taxon>
        <taxon>Streptophyta</taxon>
        <taxon>Embryophyta</taxon>
        <taxon>Tracheophyta</taxon>
        <taxon>Spermatophyta</taxon>
        <taxon>Magnoliopsida</taxon>
        <taxon>Liliopsida</taxon>
        <taxon>Zosteraceae</taxon>
        <taxon>Zostera</taxon>
    </lineage>
</organism>
<dbReference type="AlphaFoldDB" id="A0A0K9PPA6"/>
<dbReference type="SUPFAM" id="SSF54427">
    <property type="entry name" value="NTF2-like"/>
    <property type="match status" value="1"/>
</dbReference>
<evidence type="ECO:0000313" key="2">
    <source>
        <dbReference type="Proteomes" id="UP000036987"/>
    </source>
</evidence>
<sequence length="174" mass="19847">MQTQTVITIPSVEQAKPEEEWGKWIVRETYKALKTRDVETIHRLLAADIEWSFHGPPSHQHMMRVLTGSVTDLSVSSPPFVFNPESVSSIGGFVIVEGQDKLRDVCWVHVWTVGRNGVITQVREYFNTSLTIVRLEEIKGGRLNNNLYRRGCLELWRSKLAGYGWSIPEIILAI</sequence>
<keyword evidence="2" id="KW-1185">Reference proteome</keyword>
<name>A0A0K9PPA6_ZOSMR</name>
<dbReference type="Proteomes" id="UP000036987">
    <property type="component" value="Unassembled WGS sequence"/>
</dbReference>
<dbReference type="OrthoDB" id="667779at2759"/>
<dbReference type="Pfam" id="PF07107">
    <property type="entry name" value="WI12"/>
    <property type="match status" value="1"/>
</dbReference>
<reference evidence="2" key="1">
    <citation type="journal article" date="2016" name="Nature">
        <title>The genome of the seagrass Zostera marina reveals angiosperm adaptation to the sea.</title>
        <authorList>
            <person name="Olsen J.L."/>
            <person name="Rouze P."/>
            <person name="Verhelst B."/>
            <person name="Lin Y.-C."/>
            <person name="Bayer T."/>
            <person name="Collen J."/>
            <person name="Dattolo E."/>
            <person name="De Paoli E."/>
            <person name="Dittami S."/>
            <person name="Maumus F."/>
            <person name="Michel G."/>
            <person name="Kersting A."/>
            <person name="Lauritano C."/>
            <person name="Lohaus R."/>
            <person name="Toepel M."/>
            <person name="Tonon T."/>
            <person name="Vanneste K."/>
            <person name="Amirebrahimi M."/>
            <person name="Brakel J."/>
            <person name="Bostroem C."/>
            <person name="Chovatia M."/>
            <person name="Grimwood J."/>
            <person name="Jenkins J.W."/>
            <person name="Jueterbock A."/>
            <person name="Mraz A."/>
            <person name="Stam W.T."/>
            <person name="Tice H."/>
            <person name="Bornberg-Bauer E."/>
            <person name="Green P.J."/>
            <person name="Pearson G.A."/>
            <person name="Procaccini G."/>
            <person name="Duarte C.M."/>
            <person name="Schmutz J."/>
            <person name="Reusch T.B.H."/>
            <person name="Van de Peer Y."/>
        </authorList>
    </citation>
    <scope>NUCLEOTIDE SEQUENCE [LARGE SCALE GENOMIC DNA]</scope>
    <source>
        <strain evidence="2">cv. Finnish</strain>
    </source>
</reference>
<dbReference type="InterPro" id="IPR009798">
    <property type="entry name" value="Wun1-like"/>
</dbReference>
<evidence type="ECO:0000313" key="1">
    <source>
        <dbReference type="EMBL" id="KMZ70052.1"/>
    </source>
</evidence>
<gene>
    <name evidence="1" type="ORF">ZOSMA_1G00230</name>
</gene>
<dbReference type="Gene3D" id="3.10.450.50">
    <property type="match status" value="1"/>
</dbReference>
<comment type="caution">
    <text evidence="1">The sequence shown here is derived from an EMBL/GenBank/DDBJ whole genome shotgun (WGS) entry which is preliminary data.</text>
</comment>